<evidence type="ECO:0000256" key="2">
    <source>
        <dbReference type="ARBA" id="ARBA00005983"/>
    </source>
</evidence>
<evidence type="ECO:0000256" key="8">
    <source>
        <dbReference type="ARBA" id="ARBA00023264"/>
    </source>
</evidence>
<protein>
    <submittedName>
        <fullName evidence="10">Diacylglycerol kinase</fullName>
    </submittedName>
</protein>
<evidence type="ECO:0000259" key="9">
    <source>
        <dbReference type="PROSITE" id="PS50146"/>
    </source>
</evidence>
<dbReference type="PANTHER" id="PTHR12358">
    <property type="entry name" value="SPHINGOSINE KINASE"/>
    <property type="match status" value="1"/>
</dbReference>
<sequence>MPPSSTTMPRRLIVAINPTAAFGRHHGAGAAASEIFAATGHTVIEVRQPNYELLRREVEREVRAVDAPDRAALIVVGGDGMVSLGVNAVAETGIPLGVVPVGTGNDTARNIGMPIGDPAAAARQIVAALSGDAQAVDAGRVVHGPHTTWMLGALSAGFDAAVNERANFMSWPNSERRYTIAVVRELLTFRAPHYRVVVDGHERAFSAMLVAIANHTSIGGGMKIAPDAEMNDGFFDLFVVDRMSKLRFLRIFPKVFKGEHTGEPEVHLERVRSVRIEAAGVVAYADGERVGPLPVEVSIVPGAVRLLR</sequence>
<dbReference type="GO" id="GO:0008654">
    <property type="term" value="P:phospholipid biosynthetic process"/>
    <property type="evidence" value="ECO:0007669"/>
    <property type="project" value="UniProtKB-KW"/>
</dbReference>
<dbReference type="OrthoDB" id="142078at2"/>
<proteinExistence type="inferred from homology"/>
<organism evidence="10 11">
    <name type="scientific">Gryllotalpicola protaetiae</name>
    <dbReference type="NCBI Taxonomy" id="2419771"/>
    <lineage>
        <taxon>Bacteria</taxon>
        <taxon>Bacillati</taxon>
        <taxon>Actinomycetota</taxon>
        <taxon>Actinomycetes</taxon>
        <taxon>Micrococcales</taxon>
        <taxon>Microbacteriaceae</taxon>
        <taxon>Gryllotalpicola</taxon>
    </lineage>
</organism>
<accession>A0A387BMF8</accession>
<evidence type="ECO:0000256" key="3">
    <source>
        <dbReference type="ARBA" id="ARBA00022679"/>
    </source>
</evidence>
<dbReference type="Pfam" id="PF00781">
    <property type="entry name" value="DAGK_cat"/>
    <property type="match status" value="1"/>
</dbReference>
<dbReference type="KEGG" id="gry:D7I44_00740"/>
<keyword evidence="7" id="KW-0443">Lipid metabolism</keyword>
<keyword evidence="4" id="KW-0547">Nucleotide-binding</keyword>
<dbReference type="GO" id="GO:0005524">
    <property type="term" value="F:ATP binding"/>
    <property type="evidence" value="ECO:0007669"/>
    <property type="project" value="UniProtKB-KW"/>
</dbReference>
<dbReference type="InterPro" id="IPR017438">
    <property type="entry name" value="ATP-NAD_kinase_N"/>
</dbReference>
<gene>
    <name evidence="10" type="ORF">D7I44_00740</name>
</gene>
<dbReference type="AlphaFoldDB" id="A0A387BMF8"/>
<evidence type="ECO:0000256" key="7">
    <source>
        <dbReference type="ARBA" id="ARBA00023209"/>
    </source>
</evidence>
<evidence type="ECO:0000313" key="10">
    <source>
        <dbReference type="EMBL" id="AYG02200.1"/>
    </source>
</evidence>
<dbReference type="Proteomes" id="UP000275069">
    <property type="component" value="Chromosome"/>
</dbReference>
<keyword evidence="7" id="KW-0444">Lipid biosynthesis</keyword>
<dbReference type="PROSITE" id="PS50146">
    <property type="entry name" value="DAGK"/>
    <property type="match status" value="1"/>
</dbReference>
<evidence type="ECO:0000256" key="1">
    <source>
        <dbReference type="ARBA" id="ARBA00001946"/>
    </source>
</evidence>
<dbReference type="InterPro" id="IPR050187">
    <property type="entry name" value="Lipid_Phosphate_FormReg"/>
</dbReference>
<dbReference type="SUPFAM" id="SSF111331">
    <property type="entry name" value="NAD kinase/diacylglycerol kinase-like"/>
    <property type="match status" value="1"/>
</dbReference>
<feature type="domain" description="DAGKc" evidence="9">
    <location>
        <begin position="7"/>
        <end position="145"/>
    </location>
</feature>
<dbReference type="InterPro" id="IPR001206">
    <property type="entry name" value="Diacylglycerol_kinase_cat_dom"/>
</dbReference>
<dbReference type="GO" id="GO:0004143">
    <property type="term" value="F:ATP-dependent diacylglycerol kinase activity"/>
    <property type="evidence" value="ECO:0007669"/>
    <property type="project" value="TreeGrafter"/>
</dbReference>
<comment type="similarity">
    <text evidence="2">Belongs to the diacylglycerol/lipid kinase family.</text>
</comment>
<dbReference type="InterPro" id="IPR045540">
    <property type="entry name" value="YegS/DAGK_C"/>
</dbReference>
<dbReference type="EMBL" id="CP032624">
    <property type="protein sequence ID" value="AYG02200.1"/>
    <property type="molecule type" value="Genomic_DNA"/>
</dbReference>
<dbReference type="PANTHER" id="PTHR12358:SF106">
    <property type="entry name" value="LIPID KINASE YEGS"/>
    <property type="match status" value="1"/>
</dbReference>
<dbReference type="InterPro" id="IPR016064">
    <property type="entry name" value="NAD/diacylglycerol_kinase_sf"/>
</dbReference>
<evidence type="ECO:0000256" key="5">
    <source>
        <dbReference type="ARBA" id="ARBA00022777"/>
    </source>
</evidence>
<keyword evidence="3" id="KW-0808">Transferase</keyword>
<evidence type="ECO:0000313" key="11">
    <source>
        <dbReference type="Proteomes" id="UP000275069"/>
    </source>
</evidence>
<keyword evidence="7" id="KW-0594">Phospholipid biosynthesis</keyword>
<name>A0A387BMF8_9MICO</name>
<dbReference type="Gene3D" id="3.40.50.10330">
    <property type="entry name" value="Probable inorganic polyphosphate/atp-NAD kinase, domain 1"/>
    <property type="match status" value="1"/>
</dbReference>
<dbReference type="Gene3D" id="2.60.200.40">
    <property type="match status" value="1"/>
</dbReference>
<dbReference type="SMART" id="SM00046">
    <property type="entry name" value="DAGKc"/>
    <property type="match status" value="1"/>
</dbReference>
<reference evidence="10 11" key="1">
    <citation type="submission" date="2018-09" db="EMBL/GenBank/DDBJ databases">
        <title>Genome sequencing of strain 2DFW10M-5.</title>
        <authorList>
            <person name="Heo J."/>
            <person name="Kim S.-J."/>
            <person name="Kwon S.-W."/>
        </authorList>
    </citation>
    <scope>NUCLEOTIDE SEQUENCE [LARGE SCALE GENOMIC DNA]</scope>
    <source>
        <strain evidence="10 11">2DFW10M-5</strain>
    </source>
</reference>
<evidence type="ECO:0000256" key="6">
    <source>
        <dbReference type="ARBA" id="ARBA00022840"/>
    </source>
</evidence>
<keyword evidence="8" id="KW-1208">Phospholipid metabolism</keyword>
<dbReference type="Pfam" id="PF19279">
    <property type="entry name" value="YegS_C"/>
    <property type="match status" value="1"/>
</dbReference>
<evidence type="ECO:0000256" key="4">
    <source>
        <dbReference type="ARBA" id="ARBA00022741"/>
    </source>
</evidence>
<dbReference type="GO" id="GO:0005886">
    <property type="term" value="C:plasma membrane"/>
    <property type="evidence" value="ECO:0007669"/>
    <property type="project" value="TreeGrafter"/>
</dbReference>
<keyword evidence="6" id="KW-0067">ATP-binding</keyword>
<keyword evidence="5 10" id="KW-0418">Kinase</keyword>
<keyword evidence="11" id="KW-1185">Reference proteome</keyword>
<comment type="cofactor">
    <cofactor evidence="1">
        <name>Mg(2+)</name>
        <dbReference type="ChEBI" id="CHEBI:18420"/>
    </cofactor>
</comment>